<gene>
    <name evidence="6" type="ORF">PECAL_4P20380</name>
</gene>
<feature type="compositionally biased region" description="Basic and acidic residues" evidence="4">
    <location>
        <begin position="196"/>
        <end position="216"/>
    </location>
</feature>
<dbReference type="Pfam" id="PF06391">
    <property type="entry name" value="MAT1"/>
    <property type="match status" value="1"/>
</dbReference>
<dbReference type="InterPro" id="IPR015877">
    <property type="entry name" value="MAT1_centre"/>
</dbReference>
<dbReference type="AlphaFoldDB" id="A0A8J2SLQ8"/>
<evidence type="ECO:0000256" key="2">
    <source>
        <dbReference type="ARBA" id="ARBA00022771"/>
    </source>
</evidence>
<feature type="domain" description="MAT1 centre" evidence="5">
    <location>
        <begin position="84"/>
        <end position="203"/>
    </location>
</feature>
<evidence type="ECO:0000259" key="5">
    <source>
        <dbReference type="Pfam" id="PF06391"/>
    </source>
</evidence>
<dbReference type="PROSITE" id="PS00518">
    <property type="entry name" value="ZF_RING_1"/>
    <property type="match status" value="1"/>
</dbReference>
<dbReference type="GO" id="GO:0005675">
    <property type="term" value="C:transcription factor TFIIH holo complex"/>
    <property type="evidence" value="ECO:0007669"/>
    <property type="project" value="TreeGrafter"/>
</dbReference>
<dbReference type="GO" id="GO:0008270">
    <property type="term" value="F:zinc ion binding"/>
    <property type="evidence" value="ECO:0007669"/>
    <property type="project" value="UniProtKB-KW"/>
</dbReference>
<dbReference type="InterPro" id="IPR017907">
    <property type="entry name" value="Znf_RING_CS"/>
</dbReference>
<keyword evidence="1" id="KW-0479">Metal-binding</keyword>
<dbReference type="InterPro" id="IPR013083">
    <property type="entry name" value="Znf_RING/FYVE/PHD"/>
</dbReference>
<accession>A0A8J2SLQ8</accession>
<dbReference type="Gene3D" id="3.30.40.10">
    <property type="entry name" value="Zinc/RING finger domain, C3HC4 (zinc finger)"/>
    <property type="match status" value="1"/>
</dbReference>
<keyword evidence="2" id="KW-0863">Zinc-finger</keyword>
<reference evidence="6" key="1">
    <citation type="submission" date="2021-11" db="EMBL/GenBank/DDBJ databases">
        <authorList>
            <consortium name="Genoscope - CEA"/>
            <person name="William W."/>
        </authorList>
    </citation>
    <scope>NUCLEOTIDE SEQUENCE</scope>
</reference>
<comment type="caution">
    <text evidence="6">The sequence shown here is derived from an EMBL/GenBank/DDBJ whole genome shotgun (WGS) entry which is preliminary data.</text>
</comment>
<dbReference type="EMBL" id="CAKKNE010000004">
    <property type="protein sequence ID" value="CAH0374738.1"/>
    <property type="molecule type" value="Genomic_DNA"/>
</dbReference>
<dbReference type="PANTHER" id="PTHR12683:SF13">
    <property type="entry name" value="CDK-ACTIVATING KINASE ASSEMBLY FACTOR MAT1"/>
    <property type="match status" value="1"/>
</dbReference>
<evidence type="ECO:0000256" key="1">
    <source>
        <dbReference type="ARBA" id="ARBA00022723"/>
    </source>
</evidence>
<evidence type="ECO:0000313" key="7">
    <source>
        <dbReference type="Proteomes" id="UP000789595"/>
    </source>
</evidence>
<name>A0A8J2SLQ8_9STRA</name>
<keyword evidence="7" id="KW-1185">Reference proteome</keyword>
<evidence type="ECO:0000256" key="3">
    <source>
        <dbReference type="ARBA" id="ARBA00022833"/>
    </source>
</evidence>
<evidence type="ECO:0000256" key="4">
    <source>
        <dbReference type="SAM" id="MobiDB-lite"/>
    </source>
</evidence>
<proteinExistence type="predicted"/>
<protein>
    <recommendedName>
        <fullName evidence="5">MAT1 centre domain-containing protein</fullName>
    </recommendedName>
</protein>
<dbReference type="GO" id="GO:0006357">
    <property type="term" value="P:regulation of transcription by RNA polymerase II"/>
    <property type="evidence" value="ECO:0007669"/>
    <property type="project" value="TreeGrafter"/>
</dbReference>
<keyword evidence="3" id="KW-0862">Zinc</keyword>
<organism evidence="6 7">
    <name type="scientific">Pelagomonas calceolata</name>
    <dbReference type="NCBI Taxonomy" id="35677"/>
    <lineage>
        <taxon>Eukaryota</taxon>
        <taxon>Sar</taxon>
        <taxon>Stramenopiles</taxon>
        <taxon>Ochrophyta</taxon>
        <taxon>Pelagophyceae</taxon>
        <taxon>Pelagomonadales</taxon>
        <taxon>Pelagomonadaceae</taxon>
        <taxon>Pelagomonas</taxon>
    </lineage>
</organism>
<feature type="region of interest" description="Disordered" evidence="4">
    <location>
        <begin position="156"/>
        <end position="218"/>
    </location>
</feature>
<dbReference type="GO" id="GO:0006281">
    <property type="term" value="P:DNA repair"/>
    <property type="evidence" value="ECO:0007669"/>
    <property type="project" value="TreeGrafter"/>
</dbReference>
<sequence length="310" mass="33758">MDSDDSADDDPCEMCGVDPTTRASNLTKRTLMTNAPTGQRCGHRFCGACVERGSQASKGQGSFPCPALGCGAPVRRATLDPRRLDAIEVARDASARARTLAVHNKPRDAFATRRDYDDYLEERENVVHALTYGGAGADAAQKKLKEEAERAATDIARQAAQEADAARRRADAVDDDRRRTEARAARLRESRRRQKDARGRDRDHAVAYALGDRDDAPLAAPPAMQAVRLPRPVGPPKNERVVAGAELDRRRRAGGWRREAFGLRDAFELAAGADAGQLTGPAARPYRKPELLFGQRASAASPRSAGPRFY</sequence>
<dbReference type="Proteomes" id="UP000789595">
    <property type="component" value="Unassembled WGS sequence"/>
</dbReference>
<evidence type="ECO:0000313" key="6">
    <source>
        <dbReference type="EMBL" id="CAH0374738.1"/>
    </source>
</evidence>
<dbReference type="PANTHER" id="PTHR12683">
    <property type="entry name" value="CDK-ACTIVATING KINASE ASSEMBLY FACTOR MAT1"/>
    <property type="match status" value="1"/>
</dbReference>
<feature type="compositionally biased region" description="Basic and acidic residues" evidence="4">
    <location>
        <begin position="164"/>
        <end position="188"/>
    </location>
</feature>
<dbReference type="SUPFAM" id="SSF57850">
    <property type="entry name" value="RING/U-box"/>
    <property type="match status" value="1"/>
</dbReference>
<dbReference type="OrthoDB" id="5963at2759"/>